<sequence length="266" mass="29338">MSFQPVLVSNGIAGWRFLQRTYDSQLQSFSKSAARNREADYFTDKIGTVKSAEDLVSDRRLLQVALGAFGLQDDINNTYFVRKILEDGTTSPDALANKLSDKRYREFSKAFGLGPGEIRTTGLVTFMEDIVARHEAAGFETAIGTQDESLRIALYAQHELKALAEDRSGENAKWFSLMGVPPLRQMMETALGLPSGLGRIDIDQQLEIFKDKLQELTGSDSISQFTDPETVEKITIAYLARAQINSQVIGTSAAQNALTLLGAAFR</sequence>
<organism evidence="1">
    <name type="scientific">Ruegeria sp. PrR005</name>
    <dbReference type="NCBI Taxonomy" id="2706882"/>
    <lineage>
        <taxon>Bacteria</taxon>
        <taxon>Pseudomonadati</taxon>
        <taxon>Pseudomonadota</taxon>
        <taxon>Alphaproteobacteria</taxon>
        <taxon>Rhodobacterales</taxon>
        <taxon>Roseobacteraceae</taxon>
        <taxon>Ruegeria</taxon>
    </lineage>
</organism>
<dbReference type="EMBL" id="JAAGOX010000022">
    <property type="protein sequence ID" value="NDW45836.1"/>
    <property type="molecule type" value="Genomic_DNA"/>
</dbReference>
<dbReference type="SUPFAM" id="SSF158837">
    <property type="entry name" value="AGR C 984p-like"/>
    <property type="match status" value="1"/>
</dbReference>
<dbReference type="Gene3D" id="1.10.3700.10">
    <property type="entry name" value="AGR C 984p-like"/>
    <property type="match status" value="1"/>
</dbReference>
<dbReference type="InterPro" id="IPR023157">
    <property type="entry name" value="AGR-C-984p-like_sf"/>
</dbReference>
<proteinExistence type="predicted"/>
<reference evidence="1" key="1">
    <citation type="submission" date="2020-02" db="EMBL/GenBank/DDBJ databases">
        <title>Delineation of the pyrene-degrading pathway in Roseobacter clade bacteria by genomic analysis.</title>
        <authorList>
            <person name="Zhou H."/>
            <person name="Wang H."/>
        </authorList>
    </citation>
    <scope>NUCLEOTIDE SEQUENCE</scope>
    <source>
        <strain evidence="1">PrR005</strain>
    </source>
</reference>
<accession>A0A6B2NNZ2</accession>
<evidence type="ECO:0000313" key="1">
    <source>
        <dbReference type="EMBL" id="NDW45836.1"/>
    </source>
</evidence>
<dbReference type="RefSeq" id="WP_164130366.1">
    <property type="nucleotide sequence ID" value="NZ_JAAGOX010000022.1"/>
</dbReference>
<dbReference type="InterPro" id="IPR010626">
    <property type="entry name" value="DUF1217"/>
</dbReference>
<gene>
    <name evidence="1" type="ORF">G0P99_12790</name>
</gene>
<comment type="caution">
    <text evidence="1">The sequence shown here is derived from an EMBL/GenBank/DDBJ whole genome shotgun (WGS) entry which is preliminary data.</text>
</comment>
<name>A0A6B2NNZ2_9RHOB</name>
<dbReference type="Pfam" id="PF06748">
    <property type="entry name" value="DUF1217"/>
    <property type="match status" value="1"/>
</dbReference>
<protein>
    <submittedName>
        <fullName evidence="1">DUF1217 domain-containing protein</fullName>
    </submittedName>
</protein>
<dbReference type="AlphaFoldDB" id="A0A6B2NNZ2"/>